<evidence type="ECO:0000256" key="7">
    <source>
        <dbReference type="SAM" id="Phobius"/>
    </source>
</evidence>
<dbReference type="Pfam" id="PF00005">
    <property type="entry name" value="ABC_tran"/>
    <property type="match status" value="1"/>
</dbReference>
<evidence type="ECO:0000256" key="3">
    <source>
        <dbReference type="ARBA" id="ARBA00022741"/>
    </source>
</evidence>
<dbReference type="InterPro" id="IPR003439">
    <property type="entry name" value="ABC_transporter-like_ATP-bd"/>
</dbReference>
<dbReference type="GO" id="GO:0016887">
    <property type="term" value="F:ATP hydrolysis activity"/>
    <property type="evidence" value="ECO:0007669"/>
    <property type="project" value="InterPro"/>
</dbReference>
<evidence type="ECO:0000256" key="4">
    <source>
        <dbReference type="ARBA" id="ARBA00022840"/>
    </source>
</evidence>
<gene>
    <name evidence="10" type="ORF">FC46_GL001639</name>
</gene>
<dbReference type="SMART" id="SM00382">
    <property type="entry name" value="AAA"/>
    <property type="match status" value="1"/>
</dbReference>
<dbReference type="Proteomes" id="UP000051036">
    <property type="component" value="Unassembled WGS sequence"/>
</dbReference>
<feature type="domain" description="ABC transporter" evidence="8">
    <location>
        <begin position="303"/>
        <end position="503"/>
    </location>
</feature>
<name>A0A0R1UAN4_9LACO</name>
<comment type="caution">
    <text evidence="10">The sequence shown here is derived from an EMBL/GenBank/DDBJ whole genome shotgun (WGS) entry which is preliminary data.</text>
</comment>
<proteinExistence type="predicted"/>
<accession>A0A0R1UAN4</accession>
<dbReference type="InterPro" id="IPR027417">
    <property type="entry name" value="P-loop_NTPase"/>
</dbReference>
<dbReference type="PATRIC" id="fig|1423763.3.peg.1665"/>
<dbReference type="PROSITE" id="PS00211">
    <property type="entry name" value="ABC_TRANSPORTER_1"/>
    <property type="match status" value="1"/>
</dbReference>
<dbReference type="PROSITE" id="PS50893">
    <property type="entry name" value="ABC_TRANSPORTER_2"/>
    <property type="match status" value="1"/>
</dbReference>
<feature type="transmembrane region" description="Helical" evidence="7">
    <location>
        <begin position="105"/>
        <end position="122"/>
    </location>
</feature>
<dbReference type="PANTHER" id="PTHR24221">
    <property type="entry name" value="ATP-BINDING CASSETTE SUB-FAMILY B"/>
    <property type="match status" value="1"/>
</dbReference>
<dbReference type="AlphaFoldDB" id="A0A0R1UAN4"/>
<evidence type="ECO:0000256" key="6">
    <source>
        <dbReference type="ARBA" id="ARBA00023136"/>
    </source>
</evidence>
<evidence type="ECO:0000313" key="10">
    <source>
        <dbReference type="EMBL" id="KRL87973.1"/>
    </source>
</evidence>
<dbReference type="PROSITE" id="PS50929">
    <property type="entry name" value="ABC_TM1F"/>
    <property type="match status" value="1"/>
</dbReference>
<dbReference type="PANTHER" id="PTHR24221:SF654">
    <property type="entry name" value="ATP-BINDING CASSETTE SUB-FAMILY B MEMBER 6"/>
    <property type="match status" value="1"/>
</dbReference>
<evidence type="ECO:0000256" key="1">
    <source>
        <dbReference type="ARBA" id="ARBA00004651"/>
    </source>
</evidence>
<evidence type="ECO:0000256" key="5">
    <source>
        <dbReference type="ARBA" id="ARBA00022989"/>
    </source>
</evidence>
<dbReference type="Gene3D" id="1.20.1560.10">
    <property type="entry name" value="ABC transporter type 1, transmembrane domain"/>
    <property type="match status" value="1"/>
</dbReference>
<dbReference type="Gene3D" id="3.40.50.300">
    <property type="entry name" value="P-loop containing nucleotide triphosphate hydrolases"/>
    <property type="match status" value="1"/>
</dbReference>
<dbReference type="InterPro" id="IPR039421">
    <property type="entry name" value="Type_1_exporter"/>
</dbReference>
<dbReference type="Pfam" id="PF00664">
    <property type="entry name" value="ABC_membrane"/>
    <property type="match status" value="1"/>
</dbReference>
<evidence type="ECO:0000259" key="8">
    <source>
        <dbReference type="PROSITE" id="PS50893"/>
    </source>
</evidence>
<keyword evidence="4" id="KW-0067">ATP-binding</keyword>
<evidence type="ECO:0000256" key="2">
    <source>
        <dbReference type="ARBA" id="ARBA00022692"/>
    </source>
</evidence>
<keyword evidence="2 7" id="KW-0812">Transmembrane</keyword>
<dbReference type="GO" id="GO:0005524">
    <property type="term" value="F:ATP binding"/>
    <property type="evidence" value="ECO:0007669"/>
    <property type="project" value="UniProtKB-KW"/>
</dbReference>
<dbReference type="InterPro" id="IPR011527">
    <property type="entry name" value="ABC1_TM_dom"/>
</dbReference>
<keyword evidence="6 7" id="KW-0472">Membrane</keyword>
<feature type="transmembrane region" description="Helical" evidence="7">
    <location>
        <begin position="37"/>
        <end position="55"/>
    </location>
</feature>
<keyword evidence="3" id="KW-0547">Nucleotide-binding</keyword>
<evidence type="ECO:0000259" key="9">
    <source>
        <dbReference type="PROSITE" id="PS50929"/>
    </source>
</evidence>
<dbReference type="STRING" id="1423763.FC46_GL001639"/>
<feature type="transmembrane region" description="Helical" evidence="7">
    <location>
        <begin position="245"/>
        <end position="266"/>
    </location>
</feature>
<comment type="subcellular location">
    <subcellularLocation>
        <location evidence="1">Cell membrane</location>
        <topology evidence="1">Multi-pass membrane protein</topology>
    </subcellularLocation>
</comment>
<evidence type="ECO:0000313" key="11">
    <source>
        <dbReference type="Proteomes" id="UP000051036"/>
    </source>
</evidence>
<reference evidence="10 11" key="1">
    <citation type="journal article" date="2015" name="Genome Announc.">
        <title>Expanding the biotechnology potential of lactobacilli through comparative genomics of 213 strains and associated genera.</title>
        <authorList>
            <person name="Sun Z."/>
            <person name="Harris H.M."/>
            <person name="McCann A."/>
            <person name="Guo C."/>
            <person name="Argimon S."/>
            <person name="Zhang W."/>
            <person name="Yang X."/>
            <person name="Jeffery I.B."/>
            <person name="Cooney J.C."/>
            <person name="Kagawa T.F."/>
            <person name="Liu W."/>
            <person name="Song Y."/>
            <person name="Salvetti E."/>
            <person name="Wrobel A."/>
            <person name="Rasinkangas P."/>
            <person name="Parkhill J."/>
            <person name="Rea M.C."/>
            <person name="O'Sullivan O."/>
            <person name="Ritari J."/>
            <person name="Douillard F.P."/>
            <person name="Paul Ross R."/>
            <person name="Yang R."/>
            <person name="Briner A.E."/>
            <person name="Felis G.E."/>
            <person name="de Vos W.M."/>
            <person name="Barrangou R."/>
            <person name="Klaenhammer T.R."/>
            <person name="Caufield P.W."/>
            <person name="Cui Y."/>
            <person name="Zhang H."/>
            <person name="O'Toole P.W."/>
        </authorList>
    </citation>
    <scope>NUCLEOTIDE SEQUENCE [LARGE SCALE GENOMIC DNA]</scope>
    <source>
        <strain evidence="10 11">DSM 16043</strain>
    </source>
</reference>
<dbReference type="SUPFAM" id="SSF90123">
    <property type="entry name" value="ABC transporter transmembrane region"/>
    <property type="match status" value="1"/>
</dbReference>
<dbReference type="SUPFAM" id="SSF52540">
    <property type="entry name" value="P-loop containing nucleoside triphosphate hydrolases"/>
    <property type="match status" value="1"/>
</dbReference>
<feature type="transmembrane region" description="Helical" evidence="7">
    <location>
        <begin position="128"/>
        <end position="148"/>
    </location>
</feature>
<feature type="domain" description="ABC transmembrane type-1" evidence="9">
    <location>
        <begin position="1"/>
        <end position="274"/>
    </location>
</feature>
<sequence>MIAAGMVASLQNVIMAFMVQSLTNIATNRSWHDLTSVIMIVVISLVAILGANLLFNSLKTSAIKETNTYLRTNLFKGMLIENQGAKKLGFLTNDFKLLETNRFDAQVEIIMQAFTLIFALAYALLVNWLITLLFLLCSFVPMIISGIFQKKIQAASQNWTKQNAEYVNQTKNFLAGSNTLKLYDKGTNATEKNRYKIEALENALLKMNLLDLNIASLINLLAMLFSFMVPFSIGVLLVIKGMTTIGGLFAIIQLANSFVNPILTILDDRNKLSTTKEIVEKVRKYLSSVASEEKTKSIEAGTLAVYNLDLIRKDKKLVQNLDLTIEPGTHQAVIGPSGTGKSTLLQFLMTGNYGEAKEIDLNNKKVKAGSFTNLFSYASQAPVIFADNLWFNLTLGSDISKEKVEEVCDQLGLTSLINEKGFDYFLGDNADQLSGGQLARIELARAILADRPVLLLDEINASLDKKTADQIHAYLLNSNLTFVEVIHHYEKDDLLHYDTVIDLG</sequence>
<dbReference type="InterPro" id="IPR017871">
    <property type="entry name" value="ABC_transporter-like_CS"/>
</dbReference>
<dbReference type="GO" id="GO:0034040">
    <property type="term" value="F:ATPase-coupled lipid transmembrane transporter activity"/>
    <property type="evidence" value="ECO:0007669"/>
    <property type="project" value="TreeGrafter"/>
</dbReference>
<dbReference type="GO" id="GO:0140359">
    <property type="term" value="F:ABC-type transporter activity"/>
    <property type="evidence" value="ECO:0007669"/>
    <property type="project" value="InterPro"/>
</dbReference>
<organism evidence="10 11">
    <name type="scientific">Lactobacillus kalixensis DSM 16043</name>
    <dbReference type="NCBI Taxonomy" id="1423763"/>
    <lineage>
        <taxon>Bacteria</taxon>
        <taxon>Bacillati</taxon>
        <taxon>Bacillota</taxon>
        <taxon>Bacilli</taxon>
        <taxon>Lactobacillales</taxon>
        <taxon>Lactobacillaceae</taxon>
        <taxon>Lactobacillus</taxon>
    </lineage>
</organism>
<dbReference type="InterPro" id="IPR036640">
    <property type="entry name" value="ABC1_TM_sf"/>
</dbReference>
<keyword evidence="5 7" id="KW-1133">Transmembrane helix</keyword>
<dbReference type="InterPro" id="IPR003593">
    <property type="entry name" value="AAA+_ATPase"/>
</dbReference>
<keyword evidence="11" id="KW-1185">Reference proteome</keyword>
<protein>
    <submittedName>
        <fullName evidence="10">ABC superfamily ATP binding cassette transporter ATPase and permease protein</fullName>
    </submittedName>
</protein>
<dbReference type="GO" id="GO:0005886">
    <property type="term" value="C:plasma membrane"/>
    <property type="evidence" value="ECO:0007669"/>
    <property type="project" value="UniProtKB-SubCell"/>
</dbReference>
<feature type="transmembrane region" description="Helical" evidence="7">
    <location>
        <begin position="214"/>
        <end position="239"/>
    </location>
</feature>
<dbReference type="EMBL" id="AZFM01000056">
    <property type="protein sequence ID" value="KRL87973.1"/>
    <property type="molecule type" value="Genomic_DNA"/>
</dbReference>